<dbReference type="OrthoDB" id="994452at2759"/>
<gene>
    <name evidence="1" type="ORF">Gohar_016868</name>
</gene>
<accession>A0A7J9G6E4</accession>
<keyword evidence="2" id="KW-1185">Reference proteome</keyword>
<organism evidence="1 2">
    <name type="scientific">Gossypium harknessii</name>
    <dbReference type="NCBI Taxonomy" id="34285"/>
    <lineage>
        <taxon>Eukaryota</taxon>
        <taxon>Viridiplantae</taxon>
        <taxon>Streptophyta</taxon>
        <taxon>Embryophyta</taxon>
        <taxon>Tracheophyta</taxon>
        <taxon>Spermatophyta</taxon>
        <taxon>Magnoliopsida</taxon>
        <taxon>eudicotyledons</taxon>
        <taxon>Gunneridae</taxon>
        <taxon>Pentapetalae</taxon>
        <taxon>rosids</taxon>
        <taxon>malvids</taxon>
        <taxon>Malvales</taxon>
        <taxon>Malvaceae</taxon>
        <taxon>Malvoideae</taxon>
        <taxon>Gossypium</taxon>
    </lineage>
</organism>
<evidence type="ECO:0000313" key="2">
    <source>
        <dbReference type="Proteomes" id="UP000593560"/>
    </source>
</evidence>
<dbReference type="AlphaFoldDB" id="A0A7J9G6E4"/>
<proteinExistence type="predicted"/>
<evidence type="ECO:0000313" key="1">
    <source>
        <dbReference type="EMBL" id="MBA0792365.1"/>
    </source>
</evidence>
<sequence>MSIMGMSDHFWKVEKVSYRVFTENYSLLRIRGYTKVRQHFGGKMDGNPPESPRRKH</sequence>
<comment type="caution">
    <text evidence="1">The sequence shown here is derived from an EMBL/GenBank/DDBJ whole genome shotgun (WGS) entry which is preliminary data.</text>
</comment>
<name>A0A7J9G6E4_9ROSI</name>
<reference evidence="1 2" key="1">
    <citation type="journal article" date="2019" name="Genome Biol. Evol.">
        <title>Insights into the evolution of the New World diploid cottons (Gossypium, subgenus Houzingenia) based on genome sequencing.</title>
        <authorList>
            <person name="Grover C.E."/>
            <person name="Arick M.A. 2nd"/>
            <person name="Thrash A."/>
            <person name="Conover J.L."/>
            <person name="Sanders W.S."/>
            <person name="Peterson D.G."/>
            <person name="Frelichowski J.E."/>
            <person name="Scheffler J.A."/>
            <person name="Scheffler B.E."/>
            <person name="Wendel J.F."/>
        </authorList>
    </citation>
    <scope>NUCLEOTIDE SEQUENCE [LARGE SCALE GENOMIC DNA]</scope>
    <source>
        <strain evidence="1">0</strain>
        <tissue evidence="1">Leaf</tissue>
    </source>
</reference>
<dbReference type="Proteomes" id="UP000593560">
    <property type="component" value="Unassembled WGS sequence"/>
</dbReference>
<dbReference type="EMBL" id="JABFAD010000002">
    <property type="protein sequence ID" value="MBA0792365.1"/>
    <property type="molecule type" value="Genomic_DNA"/>
</dbReference>
<protein>
    <submittedName>
        <fullName evidence="1">Uncharacterized protein</fullName>
    </submittedName>
</protein>